<comment type="caution">
    <text evidence="1">The sequence shown here is derived from an EMBL/GenBank/DDBJ whole genome shotgun (WGS) entry which is preliminary data.</text>
</comment>
<evidence type="ECO:0000313" key="2">
    <source>
        <dbReference type="Proteomes" id="UP000657006"/>
    </source>
</evidence>
<evidence type="ECO:0000313" key="1">
    <source>
        <dbReference type="EMBL" id="MBC8545003.1"/>
    </source>
</evidence>
<proteinExistence type="predicted"/>
<sequence length="114" mass="12632">MKVTIETVTGVTMNREIDTSESPMGIIRKFYEDDATAASQIFSNQRAIDQLMEGNMDEAKSAFELINVEGESIRANWREPLCNQPAIKEELSKIEAEGQIPTFVVSVSSIVAGY</sequence>
<dbReference type="AlphaFoldDB" id="A0A926DTH4"/>
<name>A0A926DTH4_9FIRM</name>
<dbReference type="Proteomes" id="UP000657006">
    <property type="component" value="Unassembled WGS sequence"/>
</dbReference>
<organism evidence="1 2">
    <name type="scientific">Bianquea renquensis</name>
    <dbReference type="NCBI Taxonomy" id="2763661"/>
    <lineage>
        <taxon>Bacteria</taxon>
        <taxon>Bacillati</taxon>
        <taxon>Bacillota</taxon>
        <taxon>Clostridia</taxon>
        <taxon>Eubacteriales</taxon>
        <taxon>Bianqueaceae</taxon>
        <taxon>Bianquea</taxon>
    </lineage>
</organism>
<protein>
    <submittedName>
        <fullName evidence="1">Uncharacterized protein</fullName>
    </submittedName>
</protein>
<reference evidence="1" key="1">
    <citation type="submission" date="2020-08" db="EMBL/GenBank/DDBJ databases">
        <title>Genome public.</title>
        <authorList>
            <person name="Liu C."/>
            <person name="Sun Q."/>
        </authorList>
    </citation>
    <scope>NUCLEOTIDE SEQUENCE</scope>
    <source>
        <strain evidence="1">NSJ-32</strain>
    </source>
</reference>
<accession>A0A926DTH4</accession>
<dbReference type="RefSeq" id="WP_249290161.1">
    <property type="nucleotide sequence ID" value="NZ_JACRSQ010000040.1"/>
</dbReference>
<dbReference type="EMBL" id="JACRSQ010000040">
    <property type="protein sequence ID" value="MBC8545003.1"/>
    <property type="molecule type" value="Genomic_DNA"/>
</dbReference>
<keyword evidence="2" id="KW-1185">Reference proteome</keyword>
<gene>
    <name evidence="1" type="ORF">H8730_15785</name>
</gene>